<organism evidence="1 2">
    <name type="scientific">Alteromonas australica</name>
    <dbReference type="NCBI Taxonomy" id="589873"/>
    <lineage>
        <taxon>Bacteria</taxon>
        <taxon>Pseudomonadati</taxon>
        <taxon>Pseudomonadota</taxon>
        <taxon>Gammaproteobacteria</taxon>
        <taxon>Alteromonadales</taxon>
        <taxon>Alteromonadaceae</taxon>
        <taxon>Alteromonas/Salinimonas group</taxon>
        <taxon>Alteromonas</taxon>
    </lineage>
</organism>
<gene>
    <name evidence="1" type="ORF">DCW74_05560</name>
</gene>
<protein>
    <submittedName>
        <fullName evidence="1">Uncharacterized protein</fullName>
    </submittedName>
</protein>
<reference evidence="1 2" key="1">
    <citation type="journal article" date="2018" name="Nat. Biotechnol.">
        <title>A standardized bacterial taxonomy based on genome phylogeny substantially revises the tree of life.</title>
        <authorList>
            <person name="Parks D.H."/>
            <person name="Chuvochina M."/>
            <person name="Waite D.W."/>
            <person name="Rinke C."/>
            <person name="Skarshewski A."/>
            <person name="Chaumeil P.A."/>
            <person name="Hugenholtz P."/>
        </authorList>
    </citation>
    <scope>NUCLEOTIDE SEQUENCE [LARGE SCALE GENOMIC DNA]</scope>
    <source>
        <strain evidence="1">UBA11978</strain>
    </source>
</reference>
<dbReference type="Proteomes" id="UP000263517">
    <property type="component" value="Unassembled WGS sequence"/>
</dbReference>
<comment type="caution">
    <text evidence="1">The sequence shown here is derived from an EMBL/GenBank/DDBJ whole genome shotgun (WGS) entry which is preliminary data.</text>
</comment>
<sequence length="100" mass="12108">MKRPKNWRETLAPIYQEEGRAIGRMIMHDRSQEEYLWSLLGGTGVWPRWYLYAFATLYREENMTEYNTQKSRKRRKRGKKERMLAQCEETMAEASSKIRV</sequence>
<dbReference type="AlphaFoldDB" id="A0A350P1M1"/>
<evidence type="ECO:0000313" key="1">
    <source>
        <dbReference type="EMBL" id="HAW75188.1"/>
    </source>
</evidence>
<accession>A0A350P1M1</accession>
<proteinExistence type="predicted"/>
<evidence type="ECO:0000313" key="2">
    <source>
        <dbReference type="Proteomes" id="UP000263517"/>
    </source>
</evidence>
<dbReference type="EMBL" id="DNAN01000191">
    <property type="protein sequence ID" value="HAW75188.1"/>
    <property type="molecule type" value="Genomic_DNA"/>
</dbReference>
<name>A0A350P1M1_9ALTE</name>